<dbReference type="EMBL" id="JAENHO010000028">
    <property type="protein sequence ID" value="MBL7262215.1"/>
    <property type="molecule type" value="Genomic_DNA"/>
</dbReference>
<dbReference type="RefSeq" id="WP_203078757.1">
    <property type="nucleotide sequence ID" value="NZ_JAENHO010000028.1"/>
</dbReference>
<evidence type="ECO:0000313" key="2">
    <source>
        <dbReference type="EMBL" id="MBL7262215.1"/>
    </source>
</evidence>
<gene>
    <name evidence="2" type="ORF">JKJ07_48900</name>
</gene>
<protein>
    <recommendedName>
        <fullName evidence="4">Secreted protein</fullName>
    </recommendedName>
</protein>
<feature type="signal peptide" evidence="1">
    <location>
        <begin position="1"/>
        <end position="20"/>
    </location>
</feature>
<keyword evidence="1" id="KW-0732">Signal</keyword>
<reference evidence="2 3" key="1">
    <citation type="submission" date="2021-01" db="EMBL/GenBank/DDBJ databases">
        <title>Actinoplanes sp. nov. LDG1-01 isolated from lichen.</title>
        <authorList>
            <person name="Saeng-In P."/>
            <person name="Phongsopitanun W."/>
            <person name="Kanchanasin P."/>
            <person name="Yuki M."/>
            <person name="Kudo T."/>
            <person name="Ohkuma M."/>
            <person name="Tanasupawat S."/>
        </authorList>
    </citation>
    <scope>NUCLEOTIDE SEQUENCE [LARGE SCALE GENOMIC DNA]</scope>
    <source>
        <strain evidence="2 3">LDG1-01</strain>
    </source>
</reference>
<proteinExistence type="predicted"/>
<name>A0ABS1W658_9ACTN</name>
<comment type="caution">
    <text evidence="2">The sequence shown here is derived from an EMBL/GenBank/DDBJ whole genome shotgun (WGS) entry which is preliminary data.</text>
</comment>
<keyword evidence="3" id="KW-1185">Reference proteome</keyword>
<accession>A0ABS1W658</accession>
<feature type="chain" id="PRO_5047093143" description="Secreted protein" evidence="1">
    <location>
        <begin position="21"/>
        <end position="89"/>
    </location>
</feature>
<evidence type="ECO:0000313" key="3">
    <source>
        <dbReference type="Proteomes" id="UP000598996"/>
    </source>
</evidence>
<evidence type="ECO:0008006" key="4">
    <source>
        <dbReference type="Google" id="ProtNLM"/>
    </source>
</evidence>
<dbReference type="Proteomes" id="UP000598996">
    <property type="component" value="Unassembled WGS sequence"/>
</dbReference>
<organism evidence="2 3">
    <name type="scientific">Paractinoplanes lichenicola</name>
    <dbReference type="NCBI Taxonomy" id="2802976"/>
    <lineage>
        <taxon>Bacteria</taxon>
        <taxon>Bacillati</taxon>
        <taxon>Actinomycetota</taxon>
        <taxon>Actinomycetes</taxon>
        <taxon>Micromonosporales</taxon>
        <taxon>Micromonosporaceae</taxon>
        <taxon>Paractinoplanes</taxon>
    </lineage>
</organism>
<sequence length="89" mass="9820">MLLPLDAIFLLLPLNAIANANPMETPNISATMRLSLNIGMAMAMPMEMPATHAQVGMFHFMRPISTRCPGTHAYLLVLRRAGRRSGNDR</sequence>
<evidence type="ECO:0000256" key="1">
    <source>
        <dbReference type="SAM" id="SignalP"/>
    </source>
</evidence>